<dbReference type="EMBL" id="BSDP01000001">
    <property type="protein sequence ID" value="GLI27187.1"/>
    <property type="molecule type" value="Genomic_DNA"/>
</dbReference>
<proteinExistence type="predicted"/>
<evidence type="ECO:0000256" key="1">
    <source>
        <dbReference type="ARBA" id="ARBA00022679"/>
    </source>
</evidence>
<dbReference type="SUPFAM" id="SSF53448">
    <property type="entry name" value="Nucleotide-diphospho-sugar transferases"/>
    <property type="match status" value="1"/>
</dbReference>
<sequence length="233" mass="22870">MSGADAYDAIVLAGGRGSRLGGVAKPLLVRNDRTLLAGVLDAVADAAHIVVVGPPSLAAHVGAHALVREDPPLGGPVPAIAAGLDALPAGAARIVLLAGDLVDPAAAVAALVAVADRPGAPAAPGSTSPGSTASLGSTPPGLPPRGAPADGVITIDPDGRRQPLLAIYDGAALRSAIGALSADGPLDGLPLRRLIEPLDLRELPLPAAQLRDLDTAADAAEFDVDLPPGHPPP</sequence>
<dbReference type="Pfam" id="PF12804">
    <property type="entry name" value="NTP_transf_3"/>
    <property type="match status" value="1"/>
</dbReference>
<dbReference type="InterPro" id="IPR029044">
    <property type="entry name" value="Nucleotide-diphossugar_trans"/>
</dbReference>
<protein>
    <recommendedName>
        <fullName evidence="3">MobA-like NTP transferase domain-containing protein</fullName>
    </recommendedName>
</protein>
<keyword evidence="1" id="KW-0808">Transferase</keyword>
<feature type="compositionally biased region" description="Low complexity" evidence="2">
    <location>
        <begin position="119"/>
        <end position="139"/>
    </location>
</feature>
<dbReference type="AlphaFoldDB" id="A0A9W6CXS1"/>
<name>A0A9W6CXS1_9MICO</name>
<reference evidence="4" key="1">
    <citation type="submission" date="2022-12" db="EMBL/GenBank/DDBJ databases">
        <title>Reference genome sequencing for broad-spectrum identification of bacterial and archaeal isolates by mass spectrometry.</title>
        <authorList>
            <person name="Sekiguchi Y."/>
            <person name="Tourlousse D.M."/>
        </authorList>
    </citation>
    <scope>NUCLEOTIDE SEQUENCE</scope>
    <source>
        <strain evidence="4">14</strain>
    </source>
</reference>
<dbReference type="Gene3D" id="3.90.550.10">
    <property type="entry name" value="Spore Coat Polysaccharide Biosynthesis Protein SpsA, Chain A"/>
    <property type="match status" value="1"/>
</dbReference>
<keyword evidence="5" id="KW-1185">Reference proteome</keyword>
<accession>A0A9W6CXS1</accession>
<evidence type="ECO:0000313" key="5">
    <source>
        <dbReference type="Proteomes" id="UP001144396"/>
    </source>
</evidence>
<comment type="caution">
    <text evidence="4">The sequence shown here is derived from an EMBL/GenBank/DDBJ whole genome shotgun (WGS) entry which is preliminary data.</text>
</comment>
<dbReference type="InterPro" id="IPR025877">
    <property type="entry name" value="MobA-like_NTP_Trfase"/>
</dbReference>
<evidence type="ECO:0000313" key="4">
    <source>
        <dbReference type="EMBL" id="GLI27187.1"/>
    </source>
</evidence>
<evidence type="ECO:0000259" key="3">
    <source>
        <dbReference type="Pfam" id="PF12804"/>
    </source>
</evidence>
<dbReference type="PANTHER" id="PTHR19136:SF81">
    <property type="entry name" value="MOLYBDENUM COFACTOR GUANYLYLTRANSFERASE"/>
    <property type="match status" value="1"/>
</dbReference>
<feature type="domain" description="MobA-like NTP transferase" evidence="3">
    <location>
        <begin position="9"/>
        <end position="185"/>
    </location>
</feature>
<dbReference type="Proteomes" id="UP001144396">
    <property type="component" value="Unassembled WGS sequence"/>
</dbReference>
<feature type="region of interest" description="Disordered" evidence="2">
    <location>
        <begin position="119"/>
        <end position="151"/>
    </location>
</feature>
<gene>
    <name evidence="4" type="ORF">ARHIZOSPH14_14290</name>
</gene>
<dbReference type="GO" id="GO:0016779">
    <property type="term" value="F:nucleotidyltransferase activity"/>
    <property type="evidence" value="ECO:0007669"/>
    <property type="project" value="UniProtKB-ARBA"/>
</dbReference>
<organism evidence="4 5">
    <name type="scientific">Agromyces rhizosphaerae</name>
    <dbReference type="NCBI Taxonomy" id="88374"/>
    <lineage>
        <taxon>Bacteria</taxon>
        <taxon>Bacillati</taxon>
        <taxon>Actinomycetota</taxon>
        <taxon>Actinomycetes</taxon>
        <taxon>Micrococcales</taxon>
        <taxon>Microbacteriaceae</taxon>
        <taxon>Agromyces</taxon>
    </lineage>
</organism>
<dbReference type="PANTHER" id="PTHR19136">
    <property type="entry name" value="MOLYBDENUM COFACTOR GUANYLYLTRANSFERASE"/>
    <property type="match status" value="1"/>
</dbReference>
<evidence type="ECO:0000256" key="2">
    <source>
        <dbReference type="SAM" id="MobiDB-lite"/>
    </source>
</evidence>
<dbReference type="RefSeq" id="WP_281883516.1">
    <property type="nucleotide sequence ID" value="NZ_BSDP01000001.1"/>
</dbReference>